<dbReference type="EC" id="6.3.5.4" evidence="3"/>
<reference evidence="10 11" key="1">
    <citation type="submission" date="2018-03" db="EMBL/GenBank/DDBJ databases">
        <title>Alkalicoccus saliphilus sp. nov., isolated from a mineral pool.</title>
        <authorList>
            <person name="Zhao B."/>
        </authorList>
    </citation>
    <scope>NUCLEOTIDE SEQUENCE [LARGE SCALE GENOMIC DNA]</scope>
    <source>
        <strain evidence="10 11">6AG</strain>
    </source>
</reference>
<keyword evidence="6" id="KW-0028">Amino-acid biosynthesis</keyword>
<dbReference type="InterPro" id="IPR006426">
    <property type="entry name" value="Asn_synth_AEB"/>
</dbReference>
<evidence type="ECO:0000313" key="10">
    <source>
        <dbReference type="EMBL" id="PTL37555.1"/>
    </source>
</evidence>
<dbReference type="Gene3D" id="3.40.50.620">
    <property type="entry name" value="HUPs"/>
    <property type="match status" value="2"/>
</dbReference>
<dbReference type="InterPro" id="IPR029055">
    <property type="entry name" value="Ntn_hydrolases_N"/>
</dbReference>
<dbReference type="AlphaFoldDB" id="A0A2T4U2H6"/>
<gene>
    <name evidence="10" type="ORF">C6Y45_15920</name>
</gene>
<feature type="binding site" evidence="8">
    <location>
        <position position="264"/>
    </location>
    <ligand>
        <name>ATP</name>
        <dbReference type="ChEBI" id="CHEBI:30616"/>
    </ligand>
</feature>
<dbReference type="RefSeq" id="WP_107586212.1">
    <property type="nucleotide sequence ID" value="NZ_PZJJ01000044.1"/>
</dbReference>
<keyword evidence="4 8" id="KW-0547">Nucleotide-binding</keyword>
<sequence length="640" mass="73793">MGAVAGVIRAARKIEAEEEERVIRTLETYQSDALQVWRDEGAVIACAHQWLTSESVGERLPFVYKDRFVVTSDAVLDNRKDLFYDLDIHPSRRRYMTDTMLLARAFEKWGLRMVYKVLGSFAVSVWDRQEQKLFLFRDSSGSRTLYYFHRNNTAAFSSTKEVLFQLPEAGKKFNDDWIAQFIALPSNVEALDMNITVFRDIQQVPPSAVVIISEEKTAVKQYSLIDPHYRITLSRDEEYEEVLRSILAESVRSKLRSIGKQGSLLYGGLESGIVASIAGRELSYPLHTYTVKPKEDFYDWADSHKAAEEIKALEETVRCAGNIKNKMLTLDGSHPLEKLDNHLTMLETPFKSTDTFFRREEVHEAAKKDSVRVLLNGFRGGDTISWGSHRLNHYYYTELLKKMKWKQLNGELSSYAARYGMARTKLLPVMAKKALRQKIRDSGSMPNWINPDLAKKTGVFELCRKYSYPLSDPEEHDLSDFRKRSLMQNFHWNNEGTASAKLSLHTGLWERDPTDDYRVIQFCLAIPEEQFVKHGLERSLARRASRNILPESVRFLPHRDNPAAADAVYRMKEAWGDFCLEAEEMVREGRLAEWVDMTYIAKIAEEIPGCPTPSYGEDVRFRILSRCLVLNRFIKMHELG</sequence>
<dbReference type="InterPro" id="IPR017932">
    <property type="entry name" value="GATase_2_dom"/>
</dbReference>
<evidence type="ECO:0000256" key="2">
    <source>
        <dbReference type="ARBA" id="ARBA00005752"/>
    </source>
</evidence>
<keyword evidence="5 8" id="KW-0067">ATP-binding</keyword>
<evidence type="ECO:0000256" key="1">
    <source>
        <dbReference type="ARBA" id="ARBA00005187"/>
    </source>
</evidence>
<dbReference type="SUPFAM" id="SSF52402">
    <property type="entry name" value="Adenine nucleotide alpha hydrolases-like"/>
    <property type="match status" value="1"/>
</dbReference>
<keyword evidence="11" id="KW-1185">Reference proteome</keyword>
<dbReference type="GO" id="GO:0006529">
    <property type="term" value="P:asparagine biosynthetic process"/>
    <property type="evidence" value="ECO:0007669"/>
    <property type="project" value="UniProtKB-KW"/>
</dbReference>
<dbReference type="PIRSF" id="PIRSF001589">
    <property type="entry name" value="Asn_synthetase_glu-h"/>
    <property type="match status" value="1"/>
</dbReference>
<organism evidence="10 11">
    <name type="scientific">Alkalicoccus saliphilus</name>
    <dbReference type="NCBI Taxonomy" id="200989"/>
    <lineage>
        <taxon>Bacteria</taxon>
        <taxon>Bacillati</taxon>
        <taxon>Bacillota</taxon>
        <taxon>Bacilli</taxon>
        <taxon>Bacillales</taxon>
        <taxon>Bacillaceae</taxon>
        <taxon>Alkalicoccus</taxon>
    </lineage>
</organism>
<evidence type="ECO:0000256" key="7">
    <source>
        <dbReference type="ARBA" id="ARBA00048741"/>
    </source>
</evidence>
<evidence type="ECO:0000313" key="11">
    <source>
        <dbReference type="Proteomes" id="UP000240509"/>
    </source>
</evidence>
<evidence type="ECO:0000256" key="6">
    <source>
        <dbReference type="ARBA" id="ARBA00022888"/>
    </source>
</evidence>
<dbReference type="InterPro" id="IPR001962">
    <property type="entry name" value="Asn_synthase"/>
</dbReference>
<dbReference type="GO" id="GO:0004066">
    <property type="term" value="F:asparagine synthase (glutamine-hydrolyzing) activity"/>
    <property type="evidence" value="ECO:0007669"/>
    <property type="project" value="UniProtKB-EC"/>
</dbReference>
<evidence type="ECO:0000259" key="9">
    <source>
        <dbReference type="PROSITE" id="PS51278"/>
    </source>
</evidence>
<dbReference type="GO" id="GO:0005524">
    <property type="term" value="F:ATP binding"/>
    <property type="evidence" value="ECO:0007669"/>
    <property type="project" value="UniProtKB-KW"/>
</dbReference>
<dbReference type="Pfam" id="PF13537">
    <property type="entry name" value="GATase_7"/>
    <property type="match status" value="1"/>
</dbReference>
<dbReference type="PROSITE" id="PS51278">
    <property type="entry name" value="GATASE_TYPE_2"/>
    <property type="match status" value="1"/>
</dbReference>
<dbReference type="InterPro" id="IPR051786">
    <property type="entry name" value="ASN_synthetase/amidase"/>
</dbReference>
<dbReference type="SUPFAM" id="SSF56235">
    <property type="entry name" value="N-terminal nucleophile aminohydrolases (Ntn hydrolases)"/>
    <property type="match status" value="1"/>
</dbReference>
<comment type="caution">
    <text evidence="10">The sequence shown here is derived from an EMBL/GenBank/DDBJ whole genome shotgun (WGS) entry which is preliminary data.</text>
</comment>
<evidence type="ECO:0000256" key="5">
    <source>
        <dbReference type="ARBA" id="ARBA00022840"/>
    </source>
</evidence>
<keyword evidence="6" id="KW-0061">Asparagine biosynthesis</keyword>
<dbReference type="InterPro" id="IPR014729">
    <property type="entry name" value="Rossmann-like_a/b/a_fold"/>
</dbReference>
<dbReference type="EMBL" id="PZJJ01000044">
    <property type="protein sequence ID" value="PTL37555.1"/>
    <property type="molecule type" value="Genomic_DNA"/>
</dbReference>
<comment type="catalytic activity">
    <reaction evidence="7">
        <text>L-aspartate + L-glutamine + ATP + H2O = L-asparagine + L-glutamate + AMP + diphosphate + H(+)</text>
        <dbReference type="Rhea" id="RHEA:12228"/>
        <dbReference type="ChEBI" id="CHEBI:15377"/>
        <dbReference type="ChEBI" id="CHEBI:15378"/>
        <dbReference type="ChEBI" id="CHEBI:29985"/>
        <dbReference type="ChEBI" id="CHEBI:29991"/>
        <dbReference type="ChEBI" id="CHEBI:30616"/>
        <dbReference type="ChEBI" id="CHEBI:33019"/>
        <dbReference type="ChEBI" id="CHEBI:58048"/>
        <dbReference type="ChEBI" id="CHEBI:58359"/>
        <dbReference type="ChEBI" id="CHEBI:456215"/>
        <dbReference type="EC" id="6.3.5.4"/>
    </reaction>
</comment>
<dbReference type="Gene3D" id="3.60.20.10">
    <property type="entry name" value="Glutamine Phosphoribosylpyrophosphate, subunit 1, domain 1"/>
    <property type="match status" value="1"/>
</dbReference>
<feature type="domain" description="Glutamine amidotransferase type-2" evidence="9">
    <location>
        <begin position="1"/>
        <end position="215"/>
    </location>
</feature>
<evidence type="ECO:0000256" key="8">
    <source>
        <dbReference type="PIRSR" id="PIRSR001589-2"/>
    </source>
</evidence>
<accession>A0A2T4U2H6</accession>
<evidence type="ECO:0000256" key="4">
    <source>
        <dbReference type="ARBA" id="ARBA00022741"/>
    </source>
</evidence>
<dbReference type="OrthoDB" id="9763290at2"/>
<feature type="binding site" evidence="8">
    <location>
        <position position="291"/>
    </location>
    <ligand>
        <name>ATP</name>
        <dbReference type="ChEBI" id="CHEBI:30616"/>
    </ligand>
</feature>
<name>A0A2T4U2H6_9BACI</name>
<dbReference type="Pfam" id="PF00733">
    <property type="entry name" value="Asn_synthase"/>
    <property type="match status" value="1"/>
</dbReference>
<dbReference type="Proteomes" id="UP000240509">
    <property type="component" value="Unassembled WGS sequence"/>
</dbReference>
<feature type="binding site" evidence="8">
    <location>
        <position position="98"/>
    </location>
    <ligand>
        <name>L-glutamine</name>
        <dbReference type="ChEBI" id="CHEBI:58359"/>
    </ligand>
</feature>
<dbReference type="PANTHER" id="PTHR43284:SF1">
    <property type="entry name" value="ASPARAGINE SYNTHETASE"/>
    <property type="match status" value="1"/>
</dbReference>
<proteinExistence type="inferred from homology"/>
<comment type="pathway">
    <text evidence="1">Amino-acid biosynthesis; L-asparagine biosynthesis; L-asparagine from L-aspartate (L-Gln route): step 1/1.</text>
</comment>
<protein>
    <recommendedName>
        <fullName evidence="3">asparagine synthase (glutamine-hydrolyzing)</fullName>
        <ecNumber evidence="3">6.3.5.4</ecNumber>
    </recommendedName>
</protein>
<evidence type="ECO:0000256" key="3">
    <source>
        <dbReference type="ARBA" id="ARBA00012737"/>
    </source>
</evidence>
<dbReference type="PANTHER" id="PTHR43284">
    <property type="entry name" value="ASPARAGINE SYNTHETASE (GLUTAMINE-HYDROLYZING)"/>
    <property type="match status" value="1"/>
</dbReference>
<comment type="similarity">
    <text evidence="2">Belongs to the asparagine synthetase family.</text>
</comment>